<dbReference type="SUPFAM" id="SSF52402">
    <property type="entry name" value="Adenine nucleotide alpha hydrolases-like"/>
    <property type="match status" value="1"/>
</dbReference>
<gene>
    <name evidence="3" type="ORF">J2736_001532</name>
</gene>
<protein>
    <submittedName>
        <fullName evidence="3">Nucleotide-binding universal stress UspA family protein</fullName>
    </submittedName>
</protein>
<dbReference type="Pfam" id="PF00582">
    <property type="entry name" value="Usp"/>
    <property type="match status" value="1"/>
</dbReference>
<dbReference type="CDD" id="cd00293">
    <property type="entry name" value="USP-like"/>
    <property type="match status" value="1"/>
</dbReference>
<reference evidence="3 4" key="1">
    <citation type="submission" date="2023-07" db="EMBL/GenBank/DDBJ databases">
        <title>Sorghum-associated microbial communities from plants grown in Nebraska, USA.</title>
        <authorList>
            <person name="Schachtman D."/>
        </authorList>
    </citation>
    <scope>NUCLEOTIDE SEQUENCE [LARGE SCALE GENOMIC DNA]</scope>
    <source>
        <strain evidence="3 4">CC258</strain>
    </source>
</reference>
<dbReference type="RefSeq" id="WP_310224926.1">
    <property type="nucleotide sequence ID" value="NZ_JAVDSB010000001.1"/>
</dbReference>
<evidence type="ECO:0000313" key="3">
    <source>
        <dbReference type="EMBL" id="MDR6550349.1"/>
    </source>
</evidence>
<organism evidence="3 4">
    <name type="scientific">Paenibacillus qinlingensis</name>
    <dbReference type="NCBI Taxonomy" id="1837343"/>
    <lineage>
        <taxon>Bacteria</taxon>
        <taxon>Bacillati</taxon>
        <taxon>Bacillota</taxon>
        <taxon>Bacilli</taxon>
        <taxon>Bacillales</taxon>
        <taxon>Paenibacillaceae</taxon>
        <taxon>Paenibacillus</taxon>
    </lineage>
</organism>
<dbReference type="InterPro" id="IPR014729">
    <property type="entry name" value="Rossmann-like_a/b/a_fold"/>
</dbReference>
<dbReference type="InterPro" id="IPR006016">
    <property type="entry name" value="UspA"/>
</dbReference>
<accession>A0ABU1NSC6</accession>
<dbReference type="Gene3D" id="3.40.50.620">
    <property type="entry name" value="HUPs"/>
    <property type="match status" value="1"/>
</dbReference>
<name>A0ABU1NSC6_9BACL</name>
<evidence type="ECO:0000259" key="2">
    <source>
        <dbReference type="Pfam" id="PF00582"/>
    </source>
</evidence>
<evidence type="ECO:0000256" key="1">
    <source>
        <dbReference type="ARBA" id="ARBA00008791"/>
    </source>
</evidence>
<proteinExistence type="inferred from homology"/>
<comment type="similarity">
    <text evidence="1">Belongs to the universal stress protein A family.</text>
</comment>
<dbReference type="PANTHER" id="PTHR46268:SF6">
    <property type="entry name" value="UNIVERSAL STRESS PROTEIN UP12"/>
    <property type="match status" value="1"/>
</dbReference>
<dbReference type="Proteomes" id="UP001267290">
    <property type="component" value="Unassembled WGS sequence"/>
</dbReference>
<comment type="caution">
    <text evidence="3">The sequence shown here is derived from an EMBL/GenBank/DDBJ whole genome shotgun (WGS) entry which is preliminary data.</text>
</comment>
<dbReference type="InterPro" id="IPR006015">
    <property type="entry name" value="Universal_stress_UspA"/>
</dbReference>
<dbReference type="PRINTS" id="PR01438">
    <property type="entry name" value="UNVRSLSTRESS"/>
</dbReference>
<feature type="domain" description="UspA" evidence="2">
    <location>
        <begin position="4"/>
        <end position="144"/>
    </location>
</feature>
<dbReference type="EMBL" id="JAVDSB010000001">
    <property type="protein sequence ID" value="MDR6550349.1"/>
    <property type="molecule type" value="Genomic_DNA"/>
</dbReference>
<sequence length="144" mass="15765">MNISNILVAYDGSEPAEKALTHAIDMAQHYPEAKLTVLTVYNLSPDIALDVALTVPVLEQESELLHLEQDLLKEARRRIQILPSAETVMLEGSPGETIVNYAKDHSCDLIIAGSRGLGALREFVLGSVSHFILKHSDVPLLVIK</sequence>
<dbReference type="PANTHER" id="PTHR46268">
    <property type="entry name" value="STRESS RESPONSE PROTEIN NHAX"/>
    <property type="match status" value="1"/>
</dbReference>
<keyword evidence="4" id="KW-1185">Reference proteome</keyword>
<evidence type="ECO:0000313" key="4">
    <source>
        <dbReference type="Proteomes" id="UP001267290"/>
    </source>
</evidence>